<dbReference type="SMART" id="SM00325">
    <property type="entry name" value="RhoGEF"/>
    <property type="match status" value="1"/>
</dbReference>
<name>A0A0C3BUQ3_HEBCY</name>
<feature type="compositionally biased region" description="Basic and acidic residues" evidence="2">
    <location>
        <begin position="1071"/>
        <end position="1084"/>
    </location>
</feature>
<feature type="compositionally biased region" description="Low complexity" evidence="2">
    <location>
        <begin position="373"/>
        <end position="396"/>
    </location>
</feature>
<feature type="compositionally biased region" description="Basic residues" evidence="2">
    <location>
        <begin position="1345"/>
        <end position="1357"/>
    </location>
</feature>
<evidence type="ECO:0000256" key="1">
    <source>
        <dbReference type="SAM" id="Coils"/>
    </source>
</evidence>
<feature type="compositionally biased region" description="Low complexity" evidence="2">
    <location>
        <begin position="1098"/>
        <end position="1113"/>
    </location>
</feature>
<dbReference type="Proteomes" id="UP000053424">
    <property type="component" value="Unassembled WGS sequence"/>
</dbReference>
<dbReference type="STRING" id="686832.A0A0C3BUQ3"/>
<dbReference type="CDD" id="cd00160">
    <property type="entry name" value="RhoGEF"/>
    <property type="match status" value="1"/>
</dbReference>
<feature type="domain" description="DH" evidence="3">
    <location>
        <begin position="237"/>
        <end position="551"/>
    </location>
</feature>
<accession>A0A0C3BUQ3</accession>
<feature type="compositionally biased region" description="Polar residues" evidence="2">
    <location>
        <begin position="971"/>
        <end position="982"/>
    </location>
</feature>
<feature type="region of interest" description="Disordered" evidence="2">
    <location>
        <begin position="1026"/>
        <end position="1148"/>
    </location>
</feature>
<keyword evidence="5" id="KW-1185">Reference proteome</keyword>
<feature type="compositionally biased region" description="Low complexity" evidence="2">
    <location>
        <begin position="1241"/>
        <end position="1253"/>
    </location>
</feature>
<feature type="region of interest" description="Disordered" evidence="2">
    <location>
        <begin position="564"/>
        <end position="593"/>
    </location>
</feature>
<dbReference type="InterPro" id="IPR035899">
    <property type="entry name" value="DBL_dom_sf"/>
</dbReference>
<feature type="region of interest" description="Disordered" evidence="2">
    <location>
        <begin position="1284"/>
        <end position="1394"/>
    </location>
</feature>
<feature type="region of interest" description="Disordered" evidence="2">
    <location>
        <begin position="161"/>
        <end position="237"/>
    </location>
</feature>
<evidence type="ECO:0000313" key="4">
    <source>
        <dbReference type="EMBL" id="KIM40405.1"/>
    </source>
</evidence>
<reference evidence="4 5" key="1">
    <citation type="submission" date="2014-04" db="EMBL/GenBank/DDBJ databases">
        <authorList>
            <consortium name="DOE Joint Genome Institute"/>
            <person name="Kuo A."/>
            <person name="Gay G."/>
            <person name="Dore J."/>
            <person name="Kohler A."/>
            <person name="Nagy L.G."/>
            <person name="Floudas D."/>
            <person name="Copeland A."/>
            <person name="Barry K.W."/>
            <person name="Cichocki N."/>
            <person name="Veneault-Fourrey C."/>
            <person name="LaButti K."/>
            <person name="Lindquist E.A."/>
            <person name="Lipzen A."/>
            <person name="Lundell T."/>
            <person name="Morin E."/>
            <person name="Murat C."/>
            <person name="Sun H."/>
            <person name="Tunlid A."/>
            <person name="Henrissat B."/>
            <person name="Grigoriev I.V."/>
            <person name="Hibbett D.S."/>
            <person name="Martin F."/>
            <person name="Nordberg H.P."/>
            <person name="Cantor M.N."/>
            <person name="Hua S.X."/>
        </authorList>
    </citation>
    <scope>NUCLEOTIDE SEQUENCE [LARGE SCALE GENOMIC DNA]</scope>
    <source>
        <strain evidence="5">h7</strain>
    </source>
</reference>
<feature type="compositionally biased region" description="Low complexity" evidence="2">
    <location>
        <begin position="1036"/>
        <end position="1047"/>
    </location>
</feature>
<reference evidence="5" key="2">
    <citation type="submission" date="2015-01" db="EMBL/GenBank/DDBJ databases">
        <title>Evolutionary Origins and Diversification of the Mycorrhizal Mutualists.</title>
        <authorList>
            <consortium name="DOE Joint Genome Institute"/>
            <consortium name="Mycorrhizal Genomics Consortium"/>
            <person name="Kohler A."/>
            <person name="Kuo A."/>
            <person name="Nagy L.G."/>
            <person name="Floudas D."/>
            <person name="Copeland A."/>
            <person name="Barry K.W."/>
            <person name="Cichocki N."/>
            <person name="Veneault-Fourrey C."/>
            <person name="LaButti K."/>
            <person name="Lindquist E.A."/>
            <person name="Lipzen A."/>
            <person name="Lundell T."/>
            <person name="Morin E."/>
            <person name="Murat C."/>
            <person name="Riley R."/>
            <person name="Ohm R."/>
            <person name="Sun H."/>
            <person name="Tunlid A."/>
            <person name="Henrissat B."/>
            <person name="Grigoriev I.V."/>
            <person name="Hibbett D.S."/>
            <person name="Martin F."/>
        </authorList>
    </citation>
    <scope>NUCLEOTIDE SEQUENCE [LARGE SCALE GENOMIC DNA]</scope>
    <source>
        <strain evidence="5">h7</strain>
    </source>
</reference>
<dbReference type="GO" id="GO:0032955">
    <property type="term" value="P:regulation of division septum assembly"/>
    <property type="evidence" value="ECO:0007669"/>
    <property type="project" value="TreeGrafter"/>
</dbReference>
<keyword evidence="1" id="KW-0175">Coiled coil</keyword>
<dbReference type="OrthoDB" id="10256089at2759"/>
<proteinExistence type="predicted"/>
<feature type="compositionally biased region" description="Gly residues" evidence="2">
    <location>
        <begin position="362"/>
        <end position="372"/>
    </location>
</feature>
<dbReference type="GO" id="GO:0005085">
    <property type="term" value="F:guanyl-nucleotide exchange factor activity"/>
    <property type="evidence" value="ECO:0007669"/>
    <property type="project" value="InterPro"/>
</dbReference>
<protein>
    <recommendedName>
        <fullName evidence="3">DH domain-containing protein</fullName>
    </recommendedName>
</protein>
<dbReference type="PANTHER" id="PTHR22834:SF20">
    <property type="entry name" value="SH3 DOMAIN-CONTAINING PROTEIN"/>
    <property type="match status" value="1"/>
</dbReference>
<dbReference type="GO" id="GO:0031991">
    <property type="term" value="P:regulation of actomyosin contractile ring contraction"/>
    <property type="evidence" value="ECO:0007669"/>
    <property type="project" value="TreeGrafter"/>
</dbReference>
<feature type="compositionally biased region" description="Basic and acidic residues" evidence="2">
    <location>
        <begin position="1300"/>
        <end position="1309"/>
    </location>
</feature>
<feature type="compositionally biased region" description="Low complexity" evidence="2">
    <location>
        <begin position="1361"/>
        <end position="1383"/>
    </location>
</feature>
<organism evidence="4 5">
    <name type="scientific">Hebeloma cylindrosporum</name>
    <dbReference type="NCBI Taxonomy" id="76867"/>
    <lineage>
        <taxon>Eukaryota</taxon>
        <taxon>Fungi</taxon>
        <taxon>Dikarya</taxon>
        <taxon>Basidiomycota</taxon>
        <taxon>Agaricomycotina</taxon>
        <taxon>Agaricomycetes</taxon>
        <taxon>Agaricomycetidae</taxon>
        <taxon>Agaricales</taxon>
        <taxon>Agaricineae</taxon>
        <taxon>Hymenogastraceae</taxon>
        <taxon>Hebeloma</taxon>
    </lineage>
</organism>
<evidence type="ECO:0000259" key="3">
    <source>
        <dbReference type="PROSITE" id="PS50010"/>
    </source>
</evidence>
<feature type="coiled-coil region" evidence="1">
    <location>
        <begin position="902"/>
        <end position="935"/>
    </location>
</feature>
<dbReference type="GO" id="GO:0005737">
    <property type="term" value="C:cytoplasm"/>
    <property type="evidence" value="ECO:0007669"/>
    <property type="project" value="TreeGrafter"/>
</dbReference>
<dbReference type="InterPro" id="IPR000219">
    <property type="entry name" value="DH_dom"/>
</dbReference>
<feature type="region of interest" description="Disordered" evidence="2">
    <location>
        <begin position="1188"/>
        <end position="1253"/>
    </location>
</feature>
<sequence>MWCNREAYISACESRGVATKVGSDTINPDAPFQEVLDTFFISLSHPCVFVWAMAHPHSPRVPASPPPPPILPVRSPLRPPARSISSQSSSTLDFAAIAEAAIPPEYLSRHKSADSINNSFMAEGGAGGLRDSSLSGVIDPQFILFNDKRPDSLLSLDLEEELEQQQHQQEGEGEEEGGNSEEGRPTSTSTGMSGSTTNTNTSGDSSNSTAPSSTSASTSASAAHGSTTTTTTTGMTKRHHALHELLSSERAYASDLALIREVHIPLALGLPIDLQAIPPPTATTTTTTSITLPHHVHSRSNSISHTNNNHNNTKVSSKASNPSLASANTRSSSGSATSSSSNSHSNSTWVSSNPSEESSGSSIGGGGGGGAHGSSTSATSTSSTTTPTAAAAAASPPMTPEDIKVIFSNVAELAVFADMFTEELELALGNVVEGGQGEDFVGRLFLRITPELERPYKHYITRHPTALEHLQNLPQTPELQSYLAYTQSVASSVSHAWDLSSLLIKPVQRLLKYPLLLGAIIDETPDTHPDKENLRLARTQIEEIARNVNEGRRRAEVVKDVLMRSKKKNGGGGAGGGSGGGAGGGSGAGGGRSKSGAPAVSVAVVAGVNLSKVKSLRHGGVREATMRVAASLAAEGNGAAAGGAGDVANSEAAQVERMEAELKRIEVFAQQFAKHVVDWGKMQHNVISALRVWALSFGKVIGLSISPTPFSPPGTEQHSEAFDAFLEVIKSALLPLSADLEMAINEKLLKDMAHLLTTMNKPLKLLSSMNEQEPCHYHLLTMPVSAKNRPPASLLAASNNYLALRGQLAAELPVYLGLLHRGFAVFVRRLAALQTRFWADVKERWADLWEMLRVEGELNAGVDETCSVWLARWGDVYEVLGALGVMQSVVPVLREKEREFAMREWRRREEEEVARRRRKEEEEDLERRRREYEEYFGSPEFYMPVVTMLGSTNVGPFASSASPKKERKNSKSGAVNGSMVTLGTTDSRATTVQSMFAALEPSHSSNRKKQQQGPLVNVASTVNMLASLNPNGAPPSSSSSSQQQQQQHGGYSASFMSGFGVSGPMPLGSGRRRDGGERDKERDRGGRHRGHSDANTLASSSASSYSSGRRPSSQDGERILSSTTSTSRGGVVGVGARPGAGVARNLSTSRRRTHVDGLAEGYAEYAEYIAVHGVPPPYEDDGYPYSRGGKEGWGGQQHGSGRGHRDGETGGLVRMKSMPLAGMKSSLSMDDDDDDEGSVLTTPTTTTAAAGAARTVHNSSPLVNGAGYVVDGDRVYYQPPMEEVSWEEHQHRQQHQQQQQRERGRERGRPATSRAQTTPVLPTAAAARGSSPPPPPPPQASTGKTKSKERNGRKRSGSVKSITSFFTINSSSSSSNVSSSTTTANPEPLTASQRDSWVSKPAKYMCQVIHPCKPPASVSYYSFPFFTLAEGDIYEVLQEAGHPSIHPKLPLYVDDGEDCLLLCRDGRGVVGWALASFLEPVTLGFGG</sequence>
<dbReference type="HOGENOM" id="CLU_004370_0_0_1"/>
<feature type="compositionally biased region" description="Low complexity" evidence="2">
    <location>
        <begin position="186"/>
        <end position="234"/>
    </location>
</feature>
<evidence type="ECO:0000256" key="2">
    <source>
        <dbReference type="SAM" id="MobiDB-lite"/>
    </source>
</evidence>
<evidence type="ECO:0000313" key="5">
    <source>
        <dbReference type="Proteomes" id="UP000053424"/>
    </source>
</evidence>
<dbReference type="SUPFAM" id="SSF48065">
    <property type="entry name" value="DBL homology domain (DH-domain)"/>
    <property type="match status" value="1"/>
</dbReference>
<dbReference type="InterPro" id="IPR051492">
    <property type="entry name" value="Dynamin-Rho_GEF"/>
</dbReference>
<dbReference type="Gene3D" id="1.20.900.10">
    <property type="entry name" value="Dbl homology (DH) domain"/>
    <property type="match status" value="1"/>
</dbReference>
<feature type="compositionally biased region" description="Gly residues" evidence="2">
    <location>
        <begin position="570"/>
        <end position="593"/>
    </location>
</feature>
<dbReference type="PROSITE" id="PS50010">
    <property type="entry name" value="DH_2"/>
    <property type="match status" value="1"/>
</dbReference>
<dbReference type="Pfam" id="PF00621">
    <property type="entry name" value="RhoGEF"/>
    <property type="match status" value="1"/>
</dbReference>
<dbReference type="PANTHER" id="PTHR22834">
    <property type="entry name" value="NUCLEAR FUSION PROTEIN FUS2"/>
    <property type="match status" value="1"/>
</dbReference>
<feature type="region of interest" description="Disordered" evidence="2">
    <location>
        <begin position="957"/>
        <end position="982"/>
    </location>
</feature>
<feature type="compositionally biased region" description="Gly residues" evidence="2">
    <location>
        <begin position="1191"/>
        <end position="1200"/>
    </location>
</feature>
<dbReference type="EMBL" id="KN831783">
    <property type="protein sequence ID" value="KIM40405.1"/>
    <property type="molecule type" value="Genomic_DNA"/>
</dbReference>
<feature type="compositionally biased region" description="Low complexity" evidence="2">
    <location>
        <begin position="299"/>
        <end position="361"/>
    </location>
</feature>
<feature type="region of interest" description="Disordered" evidence="2">
    <location>
        <begin position="284"/>
        <end position="397"/>
    </location>
</feature>
<gene>
    <name evidence="4" type="ORF">M413DRAFT_178979</name>
</gene>